<dbReference type="Proteomes" id="UP000738325">
    <property type="component" value="Unassembled WGS sequence"/>
</dbReference>
<dbReference type="PROSITE" id="PS51154">
    <property type="entry name" value="MACRO"/>
    <property type="match status" value="1"/>
</dbReference>
<dbReference type="GO" id="GO:0005654">
    <property type="term" value="C:nucleoplasm"/>
    <property type="evidence" value="ECO:0007669"/>
    <property type="project" value="TreeGrafter"/>
</dbReference>
<dbReference type="GO" id="GO:0006974">
    <property type="term" value="P:DNA damage response"/>
    <property type="evidence" value="ECO:0007669"/>
    <property type="project" value="TreeGrafter"/>
</dbReference>
<name>A0A9P6RNK3_9FUNG</name>
<dbReference type="SUPFAM" id="SSF52949">
    <property type="entry name" value="Macro domain-like"/>
    <property type="match status" value="1"/>
</dbReference>
<keyword evidence="3" id="KW-1185">Reference proteome</keyword>
<protein>
    <submittedName>
        <fullName evidence="2">O-acetyl-ADP-ribose deacetylase macrod1</fullName>
    </submittedName>
</protein>
<feature type="non-terminal residue" evidence="2">
    <location>
        <position position="1"/>
    </location>
</feature>
<dbReference type="PANTHER" id="PTHR11106:SF27">
    <property type="entry name" value="MACRO DOMAIN-CONTAINING PROTEIN"/>
    <property type="match status" value="1"/>
</dbReference>
<dbReference type="InterPro" id="IPR043472">
    <property type="entry name" value="Macro_dom-like"/>
</dbReference>
<dbReference type="PANTHER" id="PTHR11106">
    <property type="entry name" value="GANGLIOSIDE INDUCED DIFFERENTIATION ASSOCIATED PROTEIN 2-RELATED"/>
    <property type="match status" value="1"/>
</dbReference>
<dbReference type="OrthoDB" id="6077599at2759"/>
<proteinExistence type="predicted"/>
<dbReference type="GO" id="GO:0140291">
    <property type="term" value="P:peptidyl-glutamate ADP-deribosylation"/>
    <property type="evidence" value="ECO:0007669"/>
    <property type="project" value="TreeGrafter"/>
</dbReference>
<evidence type="ECO:0000313" key="2">
    <source>
        <dbReference type="EMBL" id="KAG0322610.1"/>
    </source>
</evidence>
<dbReference type="CDD" id="cd02908">
    <property type="entry name" value="Macro_OAADPr_deacetylase"/>
    <property type="match status" value="1"/>
</dbReference>
<comment type="caution">
    <text evidence="2">The sequence shown here is derived from an EMBL/GenBank/DDBJ whole genome shotgun (WGS) entry which is preliminary data.</text>
</comment>
<evidence type="ECO:0000313" key="3">
    <source>
        <dbReference type="Proteomes" id="UP000738325"/>
    </source>
</evidence>
<accession>A0A9P6RNK3</accession>
<dbReference type="AlphaFoldDB" id="A0A9P6RNK3"/>
<dbReference type="GO" id="GO:0042278">
    <property type="term" value="P:purine nucleoside metabolic process"/>
    <property type="evidence" value="ECO:0007669"/>
    <property type="project" value="TreeGrafter"/>
</dbReference>
<reference evidence="2" key="1">
    <citation type="journal article" date="2020" name="Fungal Divers.">
        <title>Resolving the Mortierellaceae phylogeny through synthesis of multi-gene phylogenetics and phylogenomics.</title>
        <authorList>
            <person name="Vandepol N."/>
            <person name="Liber J."/>
            <person name="Desiro A."/>
            <person name="Na H."/>
            <person name="Kennedy M."/>
            <person name="Barry K."/>
            <person name="Grigoriev I.V."/>
            <person name="Miller A.N."/>
            <person name="O'Donnell K."/>
            <person name="Stajich J.E."/>
            <person name="Bonito G."/>
        </authorList>
    </citation>
    <scope>NUCLEOTIDE SEQUENCE</scope>
    <source>
        <strain evidence="2">REB-010B</strain>
    </source>
</reference>
<dbReference type="EMBL" id="JAAAIP010000206">
    <property type="protein sequence ID" value="KAG0322610.1"/>
    <property type="molecule type" value="Genomic_DNA"/>
</dbReference>
<dbReference type="SMART" id="SM00506">
    <property type="entry name" value="A1pp"/>
    <property type="match status" value="1"/>
</dbReference>
<dbReference type="Gene3D" id="3.40.220.10">
    <property type="entry name" value="Leucine Aminopeptidase, subunit E, domain 1"/>
    <property type="match status" value="1"/>
</dbReference>
<feature type="domain" description="Macro" evidence="1">
    <location>
        <begin position="27"/>
        <end position="180"/>
    </location>
</feature>
<organism evidence="2 3">
    <name type="scientific">Dissophora globulifera</name>
    <dbReference type="NCBI Taxonomy" id="979702"/>
    <lineage>
        <taxon>Eukaryota</taxon>
        <taxon>Fungi</taxon>
        <taxon>Fungi incertae sedis</taxon>
        <taxon>Mucoromycota</taxon>
        <taxon>Mortierellomycotina</taxon>
        <taxon>Mortierellomycetes</taxon>
        <taxon>Mortierellales</taxon>
        <taxon>Mortierellaceae</taxon>
        <taxon>Dissophora</taxon>
    </lineage>
</organism>
<gene>
    <name evidence="2" type="primary">MACROD1</name>
    <name evidence="2" type="ORF">BGZ99_003214</name>
</gene>
<evidence type="ECO:0000259" key="1">
    <source>
        <dbReference type="PROSITE" id="PS51154"/>
    </source>
</evidence>
<dbReference type="Pfam" id="PF01661">
    <property type="entry name" value="Macro"/>
    <property type="match status" value="1"/>
</dbReference>
<sequence length="180" mass="19350">MANRTISLAAIKTLQESHALLSKSAGALKFAPNKTFNERISLWQGDITLLGVDAVVNAANKSLLGGGGIDGAIHRAAGRKLLNECRTLGGCETGDAKITGGYNLPARHVIHTVGPIGEIPNKLSSCYRRVLEVVKENNLTSVAFCCISTGIYGYDNSKAAHVALETVREWMEDNHEYVEQ</sequence>
<dbReference type="InterPro" id="IPR002589">
    <property type="entry name" value="Macro_dom"/>
</dbReference>
<dbReference type="GO" id="GO:0140293">
    <property type="term" value="F:ADP-ribosylglutamate hydrolase activity"/>
    <property type="evidence" value="ECO:0007669"/>
    <property type="project" value="TreeGrafter"/>
</dbReference>